<organism evidence="2 3">
    <name type="scientific">Mycobacterium gordonae</name>
    <dbReference type="NCBI Taxonomy" id="1778"/>
    <lineage>
        <taxon>Bacteria</taxon>
        <taxon>Bacillati</taxon>
        <taxon>Actinomycetota</taxon>
        <taxon>Actinomycetes</taxon>
        <taxon>Mycobacteriales</taxon>
        <taxon>Mycobacteriaceae</taxon>
        <taxon>Mycobacterium</taxon>
    </lineage>
</organism>
<dbReference type="InterPro" id="IPR032710">
    <property type="entry name" value="NTF2-like_dom_sf"/>
</dbReference>
<accession>A0A0Q2X948</accession>
<dbReference type="RefSeq" id="WP_055579608.1">
    <property type="nucleotide sequence ID" value="NZ_LKTM01000310.1"/>
</dbReference>
<dbReference type="EMBL" id="LKTM01000310">
    <property type="protein sequence ID" value="KQH77692.1"/>
    <property type="molecule type" value="Genomic_DNA"/>
</dbReference>
<proteinExistence type="predicted"/>
<evidence type="ECO:0000259" key="1">
    <source>
        <dbReference type="Pfam" id="PF13577"/>
    </source>
</evidence>
<sequence length="175" mass="20224">MDRVESSLAISQLPSRYAMALDARDLDALVALFVPDVEAGEGRGRDALRGWYDGVLRRFYRSIHLICGHQFDLVDADHATGSVYCRAEHEDGDGWYVIAMRYDDVYERRDGRWCFVKRREHPWYSVDVTERPGPEFIRWPADVRLRAAMPQRMATWGAFWAEGDPAFPERLSAQP</sequence>
<dbReference type="InterPro" id="IPR037401">
    <property type="entry name" value="SnoaL-like"/>
</dbReference>
<dbReference type="Proteomes" id="UP000051677">
    <property type="component" value="Unassembled WGS sequence"/>
</dbReference>
<dbReference type="SUPFAM" id="SSF54427">
    <property type="entry name" value="NTF2-like"/>
    <property type="match status" value="1"/>
</dbReference>
<reference evidence="2 3" key="1">
    <citation type="submission" date="2015-10" db="EMBL/GenBank/DDBJ databases">
        <title>Mycobacterium gordonae draft genome assembly.</title>
        <authorList>
            <person name="Ustinova V."/>
            <person name="Smirnova T."/>
            <person name="Blagodatskikh K."/>
            <person name="Varlamov D."/>
            <person name="Larionova E."/>
            <person name="Chernousova L."/>
        </authorList>
    </citation>
    <scope>NUCLEOTIDE SEQUENCE [LARGE SCALE GENOMIC DNA]</scope>
    <source>
        <strain evidence="2 3">CTRI 14-8773</strain>
    </source>
</reference>
<dbReference type="AlphaFoldDB" id="A0A0Q2X948"/>
<dbReference type="Gene3D" id="3.10.450.50">
    <property type="match status" value="1"/>
</dbReference>
<dbReference type="Pfam" id="PF13577">
    <property type="entry name" value="SnoaL_4"/>
    <property type="match status" value="1"/>
</dbReference>
<protein>
    <submittedName>
        <fullName evidence="2">Polyketide cyclase</fullName>
    </submittedName>
</protein>
<evidence type="ECO:0000313" key="3">
    <source>
        <dbReference type="Proteomes" id="UP000051677"/>
    </source>
</evidence>
<gene>
    <name evidence="2" type="ORF">AO501_33550</name>
</gene>
<feature type="domain" description="SnoaL-like" evidence="1">
    <location>
        <begin position="3"/>
        <end position="119"/>
    </location>
</feature>
<dbReference type="CDD" id="cd00531">
    <property type="entry name" value="NTF2_like"/>
    <property type="match status" value="1"/>
</dbReference>
<dbReference type="OrthoDB" id="1492465at2"/>
<name>A0A0Q2X948_MYCGO</name>
<evidence type="ECO:0000313" key="2">
    <source>
        <dbReference type="EMBL" id="KQH77692.1"/>
    </source>
</evidence>
<comment type="caution">
    <text evidence="2">The sequence shown here is derived from an EMBL/GenBank/DDBJ whole genome shotgun (WGS) entry which is preliminary data.</text>
</comment>